<organism evidence="2 3">
    <name type="scientific">Nitrososphaera gargensis (strain Ga9.2)</name>
    <dbReference type="NCBI Taxonomy" id="1237085"/>
    <lineage>
        <taxon>Archaea</taxon>
        <taxon>Nitrososphaerota</taxon>
        <taxon>Nitrososphaeria</taxon>
        <taxon>Nitrososphaerales</taxon>
        <taxon>Nitrososphaeraceae</taxon>
        <taxon>Nitrososphaera</taxon>
    </lineage>
</organism>
<sequence length="64" mass="7058">MPAVNWVLVGVIMMAASVATLSSAFVVSRLSQRRMMIIMIQPSVFAAQKPTEKSIVIVLLIFKH</sequence>
<evidence type="ECO:0000313" key="2">
    <source>
        <dbReference type="EMBL" id="AFU60046.1"/>
    </source>
</evidence>
<dbReference type="Proteomes" id="UP000008037">
    <property type="component" value="Chromosome"/>
</dbReference>
<keyword evidence="1" id="KW-0472">Membrane</keyword>
<keyword evidence="1" id="KW-0812">Transmembrane</keyword>
<keyword evidence="3" id="KW-1185">Reference proteome</keyword>
<dbReference type="BioCyc" id="CNIT1237085:G1324-3130-MONOMER"/>
<dbReference type="KEGG" id="nga:Ngar_c31300"/>
<name>K0IF99_NITGG</name>
<reference evidence="2 3" key="1">
    <citation type="journal article" date="2012" name="Environ. Microbiol.">
        <title>The genome of the ammonia-oxidizing Candidatus Nitrososphaera gargensis: insights into metabolic versatility and environmental adaptations.</title>
        <authorList>
            <person name="Spang A."/>
            <person name="Poehlein A."/>
            <person name="Offre P."/>
            <person name="Zumbragel S."/>
            <person name="Haider S."/>
            <person name="Rychlik N."/>
            <person name="Nowka B."/>
            <person name="Schmeisser C."/>
            <person name="Lebedeva E.V."/>
            <person name="Rattei T."/>
            <person name="Bohm C."/>
            <person name="Schmid M."/>
            <person name="Galushko A."/>
            <person name="Hatzenpichler R."/>
            <person name="Weinmaier T."/>
            <person name="Daniel R."/>
            <person name="Schleper C."/>
            <person name="Spieck E."/>
            <person name="Streit W."/>
            <person name="Wagner M."/>
        </authorList>
    </citation>
    <scope>NUCLEOTIDE SEQUENCE [LARGE SCALE GENOMIC DNA]</scope>
    <source>
        <strain evidence="3">Ga9.2</strain>
    </source>
</reference>
<evidence type="ECO:0000313" key="3">
    <source>
        <dbReference type="Proteomes" id="UP000008037"/>
    </source>
</evidence>
<dbReference type="AlphaFoldDB" id="K0IF99"/>
<protein>
    <submittedName>
        <fullName evidence="2">Uncharacterized protein</fullName>
    </submittedName>
</protein>
<proteinExistence type="predicted"/>
<evidence type="ECO:0000256" key="1">
    <source>
        <dbReference type="SAM" id="Phobius"/>
    </source>
</evidence>
<gene>
    <name evidence="2" type="ordered locus">Ngar_c31300</name>
</gene>
<dbReference type="InParanoid" id="K0IF99"/>
<keyword evidence="1" id="KW-1133">Transmembrane helix</keyword>
<feature type="transmembrane region" description="Helical" evidence="1">
    <location>
        <begin position="6"/>
        <end position="27"/>
    </location>
</feature>
<accession>K0IF99</accession>
<dbReference type="EMBL" id="CP002408">
    <property type="protein sequence ID" value="AFU60046.1"/>
    <property type="molecule type" value="Genomic_DNA"/>
</dbReference>
<dbReference type="HOGENOM" id="CLU_2857217_0_0_2"/>